<dbReference type="RefSeq" id="WP_043390104.1">
    <property type="nucleotide sequence ID" value="NZ_JPMI01000025.1"/>
</dbReference>
<dbReference type="Proteomes" id="UP000028547">
    <property type="component" value="Unassembled WGS sequence"/>
</dbReference>
<accession>A0A084T0E6</accession>
<dbReference type="Pfam" id="PF00196">
    <property type="entry name" value="GerE"/>
    <property type="match status" value="1"/>
</dbReference>
<dbReference type="PROSITE" id="PS50043">
    <property type="entry name" value="HTH_LUXR_2"/>
    <property type="match status" value="1"/>
</dbReference>
<dbReference type="PANTHER" id="PTHR43214">
    <property type="entry name" value="TWO-COMPONENT RESPONSE REGULATOR"/>
    <property type="match status" value="1"/>
</dbReference>
<evidence type="ECO:0000256" key="2">
    <source>
        <dbReference type="ARBA" id="ARBA00023125"/>
    </source>
</evidence>
<keyword evidence="1 3" id="KW-0597">Phosphoprotein</keyword>
<dbReference type="CDD" id="cd17535">
    <property type="entry name" value="REC_NarL-like"/>
    <property type="match status" value="1"/>
</dbReference>
<dbReference type="GO" id="GO:0000160">
    <property type="term" value="P:phosphorelay signal transduction system"/>
    <property type="evidence" value="ECO:0007669"/>
    <property type="project" value="InterPro"/>
</dbReference>
<protein>
    <submittedName>
        <fullName evidence="6">LuxR family transcriptional regulator</fullName>
    </submittedName>
</protein>
<proteinExistence type="predicted"/>
<dbReference type="PROSITE" id="PS50110">
    <property type="entry name" value="RESPONSE_REGULATORY"/>
    <property type="match status" value="1"/>
</dbReference>
<dbReference type="SUPFAM" id="SSF46894">
    <property type="entry name" value="C-terminal effector domain of the bipartite response regulators"/>
    <property type="match status" value="1"/>
</dbReference>
<keyword evidence="2" id="KW-0238">DNA-binding</keyword>
<dbReference type="PANTHER" id="PTHR43214:SF43">
    <property type="entry name" value="TWO-COMPONENT RESPONSE REGULATOR"/>
    <property type="match status" value="1"/>
</dbReference>
<dbReference type="SMART" id="SM00448">
    <property type="entry name" value="REC"/>
    <property type="match status" value="1"/>
</dbReference>
<organism evidence="6 7">
    <name type="scientific">Archangium violaceum Cb vi76</name>
    <dbReference type="NCBI Taxonomy" id="1406225"/>
    <lineage>
        <taxon>Bacteria</taxon>
        <taxon>Pseudomonadati</taxon>
        <taxon>Myxococcota</taxon>
        <taxon>Myxococcia</taxon>
        <taxon>Myxococcales</taxon>
        <taxon>Cystobacterineae</taxon>
        <taxon>Archangiaceae</taxon>
        <taxon>Archangium</taxon>
    </lineage>
</organism>
<dbReference type="PROSITE" id="PS00622">
    <property type="entry name" value="HTH_LUXR_1"/>
    <property type="match status" value="1"/>
</dbReference>
<dbReference type="CDD" id="cd06170">
    <property type="entry name" value="LuxR_C_like"/>
    <property type="match status" value="1"/>
</dbReference>
<evidence type="ECO:0000259" key="5">
    <source>
        <dbReference type="PROSITE" id="PS50110"/>
    </source>
</evidence>
<dbReference type="SUPFAM" id="SSF52172">
    <property type="entry name" value="CheY-like"/>
    <property type="match status" value="1"/>
</dbReference>
<dbReference type="InterPro" id="IPR016032">
    <property type="entry name" value="Sig_transdc_resp-reg_C-effctor"/>
</dbReference>
<dbReference type="GO" id="GO:0003677">
    <property type="term" value="F:DNA binding"/>
    <property type="evidence" value="ECO:0007669"/>
    <property type="project" value="UniProtKB-KW"/>
</dbReference>
<dbReference type="PRINTS" id="PR00038">
    <property type="entry name" value="HTHLUXR"/>
</dbReference>
<evidence type="ECO:0000313" key="6">
    <source>
        <dbReference type="EMBL" id="KFA94181.1"/>
    </source>
</evidence>
<dbReference type="InterPro" id="IPR001789">
    <property type="entry name" value="Sig_transdc_resp-reg_receiver"/>
</dbReference>
<dbReference type="GO" id="GO:0006355">
    <property type="term" value="P:regulation of DNA-templated transcription"/>
    <property type="evidence" value="ECO:0007669"/>
    <property type="project" value="InterPro"/>
</dbReference>
<comment type="caution">
    <text evidence="6">The sequence shown here is derived from an EMBL/GenBank/DDBJ whole genome shotgun (WGS) entry which is preliminary data.</text>
</comment>
<dbReference type="InterPro" id="IPR058245">
    <property type="entry name" value="NreC/VraR/RcsB-like_REC"/>
</dbReference>
<dbReference type="InterPro" id="IPR011006">
    <property type="entry name" value="CheY-like_superfamily"/>
</dbReference>
<dbReference type="Pfam" id="PF00072">
    <property type="entry name" value="Response_reg"/>
    <property type="match status" value="1"/>
</dbReference>
<evidence type="ECO:0000313" key="7">
    <source>
        <dbReference type="Proteomes" id="UP000028547"/>
    </source>
</evidence>
<feature type="modified residue" description="4-aspartylphosphate" evidence="3">
    <location>
        <position position="60"/>
    </location>
</feature>
<dbReference type="SMART" id="SM00421">
    <property type="entry name" value="HTH_LUXR"/>
    <property type="match status" value="1"/>
</dbReference>
<dbReference type="InterPro" id="IPR039420">
    <property type="entry name" value="WalR-like"/>
</dbReference>
<name>A0A084T0E6_9BACT</name>
<gene>
    <name evidence="6" type="ORF">Q664_04465</name>
</gene>
<evidence type="ECO:0000259" key="4">
    <source>
        <dbReference type="PROSITE" id="PS50043"/>
    </source>
</evidence>
<dbReference type="InterPro" id="IPR000792">
    <property type="entry name" value="Tscrpt_reg_LuxR_C"/>
</dbReference>
<sequence>MSATNPPIRILIVDDHPLLREGLSSLIAGQPDMTLVAEAENGEQALRAFRDHQPDITLMDVQMPTMNGIDAITAIRTGFPTARIIVLTTYKGDMQALRAIKAGASGYLLKSMLRKELVETIRSVHAGRRRIAADIATEMAEHVADDELTARECDVLRLVALGSANKEVAARMGISEETVKTHMKNVLTKLGARDRTHAVVVALKRGIIDI</sequence>
<dbReference type="AlphaFoldDB" id="A0A084T0E6"/>
<dbReference type="EMBL" id="JPMI01000025">
    <property type="protein sequence ID" value="KFA94181.1"/>
    <property type="molecule type" value="Genomic_DNA"/>
</dbReference>
<evidence type="ECO:0000256" key="3">
    <source>
        <dbReference type="PROSITE-ProRule" id="PRU00169"/>
    </source>
</evidence>
<evidence type="ECO:0000256" key="1">
    <source>
        <dbReference type="ARBA" id="ARBA00022553"/>
    </source>
</evidence>
<dbReference type="Gene3D" id="3.40.50.2300">
    <property type="match status" value="1"/>
</dbReference>
<feature type="domain" description="HTH luxR-type" evidence="4">
    <location>
        <begin position="141"/>
        <end position="206"/>
    </location>
</feature>
<feature type="domain" description="Response regulatory" evidence="5">
    <location>
        <begin position="9"/>
        <end position="125"/>
    </location>
</feature>
<reference evidence="6 7" key="1">
    <citation type="submission" date="2014-07" db="EMBL/GenBank/DDBJ databases">
        <title>Draft Genome Sequence of Gephyronic Acid Producer, Cystobacter violaceus Strain Cb vi76.</title>
        <authorList>
            <person name="Stevens D.C."/>
            <person name="Young J."/>
            <person name="Carmichael R."/>
            <person name="Tan J."/>
            <person name="Taylor R.E."/>
        </authorList>
    </citation>
    <scope>NUCLEOTIDE SEQUENCE [LARGE SCALE GENOMIC DNA]</scope>
    <source>
        <strain evidence="6 7">Cb vi76</strain>
    </source>
</reference>